<evidence type="ECO:0000313" key="1">
    <source>
        <dbReference type="EMBL" id="KAJ4960278.1"/>
    </source>
</evidence>
<accession>A0A9Q0H8L5</accession>
<dbReference type="Proteomes" id="UP001141806">
    <property type="component" value="Unassembled WGS sequence"/>
</dbReference>
<organism evidence="1 2">
    <name type="scientific">Protea cynaroides</name>
    <dbReference type="NCBI Taxonomy" id="273540"/>
    <lineage>
        <taxon>Eukaryota</taxon>
        <taxon>Viridiplantae</taxon>
        <taxon>Streptophyta</taxon>
        <taxon>Embryophyta</taxon>
        <taxon>Tracheophyta</taxon>
        <taxon>Spermatophyta</taxon>
        <taxon>Magnoliopsida</taxon>
        <taxon>Proteales</taxon>
        <taxon>Proteaceae</taxon>
        <taxon>Protea</taxon>
    </lineage>
</organism>
<comment type="caution">
    <text evidence="1">The sequence shown here is derived from an EMBL/GenBank/DDBJ whole genome shotgun (WGS) entry which is preliminary data.</text>
</comment>
<sequence length="119" mass="13898">MVQGPGSRMIRFWINEKGTRDELTILDGLQISLLGSLNDKEENAWRFEGSEGDSKRNTPRELQPNQFFWSFFCKIFCNFRSFYTPTELHEFVQYPFLSLLLFPPFAASVLQQPNPQISL</sequence>
<keyword evidence="2" id="KW-1185">Reference proteome</keyword>
<gene>
    <name evidence="1" type="ORF">NE237_020188</name>
</gene>
<evidence type="ECO:0000313" key="2">
    <source>
        <dbReference type="Proteomes" id="UP001141806"/>
    </source>
</evidence>
<dbReference type="AlphaFoldDB" id="A0A9Q0H8L5"/>
<dbReference type="EMBL" id="JAMYWD010000009">
    <property type="protein sequence ID" value="KAJ4960278.1"/>
    <property type="molecule type" value="Genomic_DNA"/>
</dbReference>
<reference evidence="1" key="1">
    <citation type="journal article" date="2023" name="Plant J.">
        <title>The genome of the king protea, Protea cynaroides.</title>
        <authorList>
            <person name="Chang J."/>
            <person name="Duong T.A."/>
            <person name="Schoeman C."/>
            <person name="Ma X."/>
            <person name="Roodt D."/>
            <person name="Barker N."/>
            <person name="Li Z."/>
            <person name="Van de Peer Y."/>
            <person name="Mizrachi E."/>
        </authorList>
    </citation>
    <scope>NUCLEOTIDE SEQUENCE</scope>
    <source>
        <tissue evidence="1">Young leaves</tissue>
    </source>
</reference>
<name>A0A9Q0H8L5_9MAGN</name>
<protein>
    <submittedName>
        <fullName evidence="1">Uncharacterized protein</fullName>
    </submittedName>
</protein>
<proteinExistence type="predicted"/>